<dbReference type="Proteomes" id="UP000789920">
    <property type="component" value="Unassembled WGS sequence"/>
</dbReference>
<proteinExistence type="predicted"/>
<sequence>MASNDNYDINETKDENSSDIADSDLETLTNKSYLGAFGTITVAFKALGIVYGDIGAAPMY</sequence>
<keyword evidence="2" id="KW-1185">Reference proteome</keyword>
<organism evidence="1 2">
    <name type="scientific">Racocetra persica</name>
    <dbReference type="NCBI Taxonomy" id="160502"/>
    <lineage>
        <taxon>Eukaryota</taxon>
        <taxon>Fungi</taxon>
        <taxon>Fungi incertae sedis</taxon>
        <taxon>Mucoromycota</taxon>
        <taxon>Glomeromycotina</taxon>
        <taxon>Glomeromycetes</taxon>
        <taxon>Diversisporales</taxon>
        <taxon>Gigasporaceae</taxon>
        <taxon>Racocetra</taxon>
    </lineage>
</organism>
<protein>
    <submittedName>
        <fullName evidence="1">26106_t:CDS:1</fullName>
    </submittedName>
</protein>
<dbReference type="EMBL" id="CAJVQC010113500">
    <property type="protein sequence ID" value="CAG8836032.1"/>
    <property type="molecule type" value="Genomic_DNA"/>
</dbReference>
<reference evidence="1" key="1">
    <citation type="submission" date="2021-06" db="EMBL/GenBank/DDBJ databases">
        <authorList>
            <person name="Kallberg Y."/>
            <person name="Tangrot J."/>
            <person name="Rosling A."/>
        </authorList>
    </citation>
    <scope>NUCLEOTIDE SEQUENCE</scope>
    <source>
        <strain evidence="1">MA461A</strain>
    </source>
</reference>
<evidence type="ECO:0000313" key="2">
    <source>
        <dbReference type="Proteomes" id="UP000789920"/>
    </source>
</evidence>
<name>A0ACA9SD59_9GLOM</name>
<accession>A0ACA9SD59</accession>
<evidence type="ECO:0000313" key="1">
    <source>
        <dbReference type="EMBL" id="CAG8836032.1"/>
    </source>
</evidence>
<gene>
    <name evidence="1" type="ORF">RPERSI_LOCUS29776</name>
</gene>
<comment type="caution">
    <text evidence="1">The sequence shown here is derived from an EMBL/GenBank/DDBJ whole genome shotgun (WGS) entry which is preliminary data.</text>
</comment>
<feature type="non-terminal residue" evidence="1">
    <location>
        <position position="60"/>
    </location>
</feature>